<name>A0A1J5PJ86_9ZZZZ</name>
<accession>A0A1J5PJ86</accession>
<sequence length="61" mass="6414">MQFGAYFAGRPPGIGDWNAVGDVDDLVGTDAFVPYGKRNGVAIVKYDGFGQMGGPPIQPLL</sequence>
<protein>
    <submittedName>
        <fullName evidence="1">Uncharacterized protein</fullName>
    </submittedName>
</protein>
<comment type="caution">
    <text evidence="1">The sequence shown here is derived from an EMBL/GenBank/DDBJ whole genome shotgun (WGS) entry which is preliminary data.</text>
</comment>
<reference evidence="1" key="1">
    <citation type="submission" date="2016-10" db="EMBL/GenBank/DDBJ databases">
        <title>Sequence of Gallionella enrichment culture.</title>
        <authorList>
            <person name="Poehlein A."/>
            <person name="Muehling M."/>
            <person name="Daniel R."/>
        </authorList>
    </citation>
    <scope>NUCLEOTIDE SEQUENCE</scope>
</reference>
<proteinExistence type="predicted"/>
<gene>
    <name evidence="1" type="ORF">GALL_531040</name>
</gene>
<organism evidence="1">
    <name type="scientific">mine drainage metagenome</name>
    <dbReference type="NCBI Taxonomy" id="410659"/>
    <lineage>
        <taxon>unclassified sequences</taxon>
        <taxon>metagenomes</taxon>
        <taxon>ecological metagenomes</taxon>
    </lineage>
</organism>
<evidence type="ECO:0000313" key="1">
    <source>
        <dbReference type="EMBL" id="OIQ65339.1"/>
    </source>
</evidence>
<dbReference type="AlphaFoldDB" id="A0A1J5PJ86"/>
<dbReference type="EMBL" id="MLJW01007412">
    <property type="protein sequence ID" value="OIQ65339.1"/>
    <property type="molecule type" value="Genomic_DNA"/>
</dbReference>